<name>A0A2C5Z3T3_9HYPO</name>
<feature type="region of interest" description="Disordered" evidence="2">
    <location>
        <begin position="8"/>
        <end position="27"/>
    </location>
</feature>
<evidence type="ECO:0000256" key="1">
    <source>
        <dbReference type="ARBA" id="ARBA00038069"/>
    </source>
</evidence>
<sequence>MRAVRSISIAAHRQHHSRPTHAFYHSQESRAAAQKKKFKMPSYIVTLNDDATPEQIAAAKHQVCEQGGKIEHEYTIFKGFSVSFPSDAVTTLEATPYVKTVEKDGQVSIQ</sequence>
<evidence type="ECO:0000313" key="5">
    <source>
        <dbReference type="Proteomes" id="UP000226431"/>
    </source>
</evidence>
<dbReference type="InterPro" id="IPR037045">
    <property type="entry name" value="S8pro/Inhibitor_I9_sf"/>
</dbReference>
<dbReference type="PANTHER" id="PTHR28288:SF2">
    <property type="entry name" value="PROTEASE B INHIBITOR 2"/>
    <property type="match status" value="1"/>
</dbReference>
<dbReference type="FunFam" id="3.30.70.80:FF:000005">
    <property type="entry name" value="Proteinase inhibitor I2B"/>
    <property type="match status" value="1"/>
</dbReference>
<evidence type="ECO:0000256" key="2">
    <source>
        <dbReference type="SAM" id="MobiDB-lite"/>
    </source>
</evidence>
<dbReference type="GO" id="GO:0004866">
    <property type="term" value="F:endopeptidase inhibitor activity"/>
    <property type="evidence" value="ECO:0007669"/>
    <property type="project" value="TreeGrafter"/>
</dbReference>
<dbReference type="Proteomes" id="UP000226431">
    <property type="component" value="Unassembled WGS sequence"/>
</dbReference>
<accession>A0A2C5Z3T3</accession>
<reference evidence="4 5" key="1">
    <citation type="submission" date="2017-06" db="EMBL/GenBank/DDBJ databases">
        <title>Ant-infecting Ophiocordyceps genomes reveal a high diversity of potential behavioral manipulation genes and a possible major role for enterotoxins.</title>
        <authorList>
            <person name="De Bekker C."/>
            <person name="Evans H.C."/>
            <person name="Brachmann A."/>
            <person name="Hughes D.P."/>
        </authorList>
    </citation>
    <scope>NUCLEOTIDE SEQUENCE [LARGE SCALE GENOMIC DNA]</scope>
    <source>
        <strain evidence="4 5">Map16</strain>
    </source>
</reference>
<evidence type="ECO:0000313" key="4">
    <source>
        <dbReference type="EMBL" id="PHH76495.1"/>
    </source>
</evidence>
<comment type="similarity">
    <text evidence="1">Belongs to the protease inhibitor I9 family.</text>
</comment>
<keyword evidence="5" id="KW-1185">Reference proteome</keyword>
<comment type="caution">
    <text evidence="4">The sequence shown here is derived from an EMBL/GenBank/DDBJ whole genome shotgun (WGS) entry which is preliminary data.</text>
</comment>
<protein>
    <recommendedName>
        <fullName evidence="3">Inhibitor I9 domain-containing protein</fullName>
    </recommendedName>
</protein>
<dbReference type="InterPro" id="IPR052471">
    <property type="entry name" value="PBI_I9"/>
</dbReference>
<dbReference type="EMBL" id="NJES01000161">
    <property type="protein sequence ID" value="PHH76495.1"/>
    <property type="molecule type" value="Genomic_DNA"/>
</dbReference>
<dbReference type="InterPro" id="IPR010259">
    <property type="entry name" value="S8pro/Inhibitor_I9"/>
</dbReference>
<dbReference type="AlphaFoldDB" id="A0A2C5Z3T3"/>
<dbReference type="GO" id="GO:0042144">
    <property type="term" value="P:vacuole fusion, non-autophagic"/>
    <property type="evidence" value="ECO:0007669"/>
    <property type="project" value="TreeGrafter"/>
</dbReference>
<dbReference type="Gene3D" id="3.30.70.80">
    <property type="entry name" value="Peptidase S8 propeptide/proteinase inhibitor I9"/>
    <property type="match status" value="1"/>
</dbReference>
<evidence type="ECO:0000259" key="3">
    <source>
        <dbReference type="Pfam" id="PF05922"/>
    </source>
</evidence>
<gene>
    <name evidence="4" type="ORF">CDD80_1499</name>
</gene>
<organism evidence="4 5">
    <name type="scientific">Ophiocordyceps camponoti-rufipedis</name>
    <dbReference type="NCBI Taxonomy" id="2004952"/>
    <lineage>
        <taxon>Eukaryota</taxon>
        <taxon>Fungi</taxon>
        <taxon>Dikarya</taxon>
        <taxon>Ascomycota</taxon>
        <taxon>Pezizomycotina</taxon>
        <taxon>Sordariomycetes</taxon>
        <taxon>Hypocreomycetidae</taxon>
        <taxon>Hypocreales</taxon>
        <taxon>Ophiocordycipitaceae</taxon>
        <taxon>Ophiocordyceps</taxon>
    </lineage>
</organism>
<dbReference type="OrthoDB" id="5518345at2759"/>
<feature type="domain" description="Inhibitor I9" evidence="3">
    <location>
        <begin position="42"/>
        <end position="109"/>
    </location>
</feature>
<proteinExistence type="inferred from homology"/>
<dbReference type="SUPFAM" id="SSF54897">
    <property type="entry name" value="Protease propeptides/inhibitors"/>
    <property type="match status" value="1"/>
</dbReference>
<dbReference type="STRING" id="2004952.A0A2C5Z3T3"/>
<dbReference type="PANTHER" id="PTHR28288">
    <property type="entry name" value="PROTEASE B INHIBITOR 2"/>
    <property type="match status" value="1"/>
</dbReference>
<dbReference type="Pfam" id="PF05922">
    <property type="entry name" value="Inhibitor_I9"/>
    <property type="match status" value="1"/>
</dbReference>